<evidence type="ECO:0000313" key="4">
    <source>
        <dbReference type="EMBL" id="RDX54087.1"/>
    </source>
</evidence>
<feature type="domain" description="Metallo-beta-lactamase" evidence="3">
    <location>
        <begin position="105"/>
        <end position="333"/>
    </location>
</feature>
<dbReference type="PANTHER" id="PTHR15032:SF4">
    <property type="entry name" value="N-ACYL-PHOSPHATIDYLETHANOLAMINE-HYDROLYZING PHOSPHOLIPASE D"/>
    <property type="match status" value="1"/>
</dbReference>
<dbReference type="OrthoDB" id="332863at2759"/>
<organism evidence="4 5">
    <name type="scientific">Lentinus brumalis</name>
    <dbReference type="NCBI Taxonomy" id="2498619"/>
    <lineage>
        <taxon>Eukaryota</taxon>
        <taxon>Fungi</taxon>
        <taxon>Dikarya</taxon>
        <taxon>Basidiomycota</taxon>
        <taxon>Agaricomycotina</taxon>
        <taxon>Agaricomycetes</taxon>
        <taxon>Polyporales</taxon>
        <taxon>Polyporaceae</taxon>
        <taxon>Lentinus</taxon>
    </lineage>
</organism>
<feature type="binding site" evidence="1">
    <location>
        <position position="151"/>
    </location>
    <ligand>
        <name>an N-acyl-1,2-diacyl-sn-glycero-3-phosphoethanolamine</name>
        <dbReference type="ChEBI" id="CHEBI:62537"/>
    </ligand>
</feature>
<proteinExistence type="predicted"/>
<evidence type="ECO:0000256" key="1">
    <source>
        <dbReference type="PIRSR" id="PIRSR038896-50"/>
    </source>
</evidence>
<accession>A0A371DNG0</accession>
<dbReference type="GO" id="GO:0070290">
    <property type="term" value="F:N-acylphosphatidylethanolamine-specific phospholipase D activity"/>
    <property type="evidence" value="ECO:0007669"/>
    <property type="project" value="InterPro"/>
</dbReference>
<dbReference type="GO" id="GO:0008270">
    <property type="term" value="F:zinc ion binding"/>
    <property type="evidence" value="ECO:0007669"/>
    <property type="project" value="InterPro"/>
</dbReference>
<dbReference type="InterPro" id="IPR001279">
    <property type="entry name" value="Metallo-B-lactamas"/>
</dbReference>
<evidence type="ECO:0000256" key="2">
    <source>
        <dbReference type="SAM" id="MobiDB-lite"/>
    </source>
</evidence>
<dbReference type="EMBL" id="KZ857385">
    <property type="protein sequence ID" value="RDX54087.1"/>
    <property type="molecule type" value="Genomic_DNA"/>
</dbReference>
<dbReference type="InterPro" id="IPR024884">
    <property type="entry name" value="NAPE-PLD"/>
</dbReference>
<dbReference type="Proteomes" id="UP000256964">
    <property type="component" value="Unassembled WGS sequence"/>
</dbReference>
<dbReference type="PIRSF" id="PIRSF038896">
    <property type="entry name" value="NAPE-PLD"/>
    <property type="match status" value="1"/>
</dbReference>
<dbReference type="GO" id="GO:0070292">
    <property type="term" value="P:N-acylphosphatidylethanolamine metabolic process"/>
    <property type="evidence" value="ECO:0007669"/>
    <property type="project" value="TreeGrafter"/>
</dbReference>
<feature type="binding site" evidence="1">
    <location>
        <position position="310"/>
    </location>
    <ligand>
        <name>an N-acyl-1,2-diacyl-sn-glycero-3-phosphoethanolamine</name>
        <dbReference type="ChEBI" id="CHEBI:62537"/>
    </ligand>
</feature>
<keyword evidence="5" id="KW-1185">Reference proteome</keyword>
<name>A0A371DNG0_9APHY</name>
<dbReference type="GO" id="GO:0070291">
    <property type="term" value="P:N-acylethanolamine metabolic process"/>
    <property type="evidence" value="ECO:0007669"/>
    <property type="project" value="TreeGrafter"/>
</dbReference>
<evidence type="ECO:0000259" key="3">
    <source>
        <dbReference type="Pfam" id="PF12706"/>
    </source>
</evidence>
<feature type="region of interest" description="Disordered" evidence="2">
    <location>
        <begin position="1"/>
        <end position="20"/>
    </location>
</feature>
<dbReference type="Gene3D" id="3.60.15.10">
    <property type="entry name" value="Ribonuclease Z/Hydroxyacylglutathione hydrolase-like"/>
    <property type="match status" value="1"/>
</dbReference>
<dbReference type="GO" id="GO:0005737">
    <property type="term" value="C:cytoplasm"/>
    <property type="evidence" value="ECO:0007669"/>
    <property type="project" value="TreeGrafter"/>
</dbReference>
<evidence type="ECO:0000313" key="5">
    <source>
        <dbReference type="Proteomes" id="UP000256964"/>
    </source>
</evidence>
<dbReference type="AlphaFoldDB" id="A0A371DNG0"/>
<dbReference type="Pfam" id="PF12706">
    <property type="entry name" value="Lactamase_B_2"/>
    <property type="match status" value="1"/>
</dbReference>
<protein>
    <submittedName>
        <fullName evidence="4">Metallo-hydrolase/oxidoreductase</fullName>
    </submittedName>
</protein>
<dbReference type="PANTHER" id="PTHR15032">
    <property type="entry name" value="N-ACYL-PHOSPHATIDYLETHANOLAMINE-HYDROLYZING PHOSPHOLIPASE D"/>
    <property type="match status" value="1"/>
</dbReference>
<reference evidence="4 5" key="1">
    <citation type="journal article" date="2018" name="Biotechnol. Biofuels">
        <title>Integrative visual omics of the white-rot fungus Polyporus brumalis exposes the biotechnological potential of its oxidative enzymes for delignifying raw plant biomass.</title>
        <authorList>
            <person name="Miyauchi S."/>
            <person name="Rancon A."/>
            <person name="Drula E."/>
            <person name="Hage H."/>
            <person name="Chaduli D."/>
            <person name="Favel A."/>
            <person name="Grisel S."/>
            <person name="Henrissat B."/>
            <person name="Herpoel-Gimbert I."/>
            <person name="Ruiz-Duenas F.J."/>
            <person name="Chevret D."/>
            <person name="Hainaut M."/>
            <person name="Lin J."/>
            <person name="Wang M."/>
            <person name="Pangilinan J."/>
            <person name="Lipzen A."/>
            <person name="Lesage-Meessen L."/>
            <person name="Navarro D."/>
            <person name="Riley R."/>
            <person name="Grigoriev I.V."/>
            <person name="Zhou S."/>
            <person name="Raouche S."/>
            <person name="Rosso M.N."/>
        </authorList>
    </citation>
    <scope>NUCLEOTIDE SEQUENCE [LARGE SCALE GENOMIC DNA]</scope>
    <source>
        <strain evidence="4 5">BRFM 1820</strain>
    </source>
</reference>
<sequence length="393" mass="43441">MSSPPTNLAHHADEKNTAFRNPWMAPKSLLESGQGLLAQGKFPLQLARRLHHHPAKQIKVVKPDFGIAEPDEGRVKATWLGHAGFMVQLPAPKVAHGKMAELQPTRVLIDPIWSDRASPTQWAGPKRRLPPPCSLKDLPEFHFVVTSHNHYDHLDWPTIEKILKDRGPKVHYIVPLGNKSWFVSGGVPPERIHEMDWWDSVELPRPDSNDGIKTRFICCPAQHGSGRGMHDQGATLWASWIVQEGGANVYHAGDTGYMTETGPCPAFKEIGDKYGPFDLAMVPIWRGGSLSFIAAMGMRIASNDVLDGLHASPAQALMLHKDIRSRHTVGMHFATFAGSDVEALEPVVELMEARDKQGVNDLRDEWGFGVIDVGATISFEVQGATELERTQTA</sequence>
<dbReference type="SUPFAM" id="SSF56281">
    <property type="entry name" value="Metallo-hydrolase/oxidoreductase"/>
    <property type="match status" value="1"/>
</dbReference>
<gene>
    <name evidence="4" type="ORF">OH76DRAFT_1061484</name>
</gene>
<dbReference type="STRING" id="139420.A0A371DNG0"/>
<dbReference type="InterPro" id="IPR036866">
    <property type="entry name" value="RibonucZ/Hydroxyglut_hydro"/>
</dbReference>